<accession>A0AA94F026</accession>
<gene>
    <name evidence="1" type="ORF">EJB19_08300</name>
</gene>
<protein>
    <submittedName>
        <fullName evidence="1">Uncharacterized protein</fullName>
    </submittedName>
</protein>
<comment type="caution">
    <text evidence="1">The sequence shown here is derived from an EMBL/GenBank/DDBJ whole genome shotgun (WGS) entry which is preliminary data.</text>
</comment>
<proteinExistence type="predicted"/>
<organism evidence="1">
    <name type="scientific">Flavobacterium columnare</name>
    <dbReference type="NCBI Taxonomy" id="996"/>
    <lineage>
        <taxon>Bacteria</taxon>
        <taxon>Pseudomonadati</taxon>
        <taxon>Bacteroidota</taxon>
        <taxon>Flavobacteriia</taxon>
        <taxon>Flavobacteriales</taxon>
        <taxon>Flavobacteriaceae</taxon>
        <taxon>Flavobacterium</taxon>
    </lineage>
</organism>
<dbReference type="KEGG" id="fcv:AWN65_02605"/>
<dbReference type="AlphaFoldDB" id="A0AA94F026"/>
<evidence type="ECO:0000313" key="1">
    <source>
        <dbReference type="EMBL" id="RVU88185.1"/>
    </source>
</evidence>
<sequence>MKKVFSIVFLIACFNLFGQKQFEATDKKSGQATTILEGSRVKLTTQDRSQMLIKNAETLTIEGQEVALTNISSIKNYPHGGRKSKNGSALALFTGGTNGCISQQQA</sequence>
<reference evidence="1" key="1">
    <citation type="submission" date="2018-12" db="EMBL/GenBank/DDBJ databases">
        <title>Draft genome sequence of Flaovobacterium columnare BGFS27 isolated from channel catfish in Alabama.</title>
        <authorList>
            <person name="Cai W."/>
            <person name="Arias C."/>
        </authorList>
    </citation>
    <scope>NUCLEOTIDE SEQUENCE [LARGE SCALE GENOMIC DNA]</scope>
    <source>
        <strain evidence="1">BGFS27</strain>
    </source>
</reference>
<dbReference type="RefSeq" id="WP_060381738.1">
    <property type="nucleotide sequence ID" value="NZ_RWGX02000016.1"/>
</dbReference>
<dbReference type="EMBL" id="RWGX01000004">
    <property type="protein sequence ID" value="RVU88185.1"/>
    <property type="molecule type" value="Genomic_DNA"/>
</dbReference>
<name>A0AA94F026_9FLAO</name>
<dbReference type="GeneID" id="56894666"/>